<dbReference type="Gene3D" id="2.70.50.70">
    <property type="match status" value="1"/>
</dbReference>
<keyword evidence="5" id="KW-1185">Reference proteome</keyword>
<accession>A0A517L3J3</accession>
<proteinExistence type="predicted"/>
<evidence type="ECO:0000313" key="4">
    <source>
        <dbReference type="EMBL" id="QDS70200.1"/>
    </source>
</evidence>
<gene>
    <name evidence="4" type="ORF">FKW77_006621</name>
</gene>
<dbReference type="AlphaFoldDB" id="A0A517L3J3"/>
<dbReference type="Pfam" id="PF24320">
    <property type="entry name" value="DUF7492"/>
    <property type="match status" value="1"/>
</dbReference>
<sequence length="391" mass="41343">MRFSSPYSAAATLLFAGVSAHTWVEQMSVIGDNGTFVGAPGYSRGYVPRGPDFADAKMSYLLPPNDGSGRIRISQADFLCRPEQRNANSNPPDWPQLRALPGSMVAAKYLENGHVTLPATQMGKPGSGGLIYIYATTKPNPDMKIPDIFKWTATGDLATGRLLAVNNYDDGRCYQVNGASEMSVARQKEFPNPPAGQPITATHESWCETDFQIPKDAQAGSMAVYWVWQWPTLASMNPNGPLGKDEMYTTCSDVQIVNDASTINQAVSGKVLEGQDPRKEAVKNFQERIANVTLPANPAFYGPNSNFSANTSSGAPAPPSSATSPPPVPSAPGAPGAPSVPGAPPMSFTTLTRTMSVTVTRTLGAAGLTGAAAPTGTTQGQGKRSVRPRGY</sequence>
<name>A0A517L3J3_9PEZI</name>
<evidence type="ECO:0000256" key="1">
    <source>
        <dbReference type="SAM" id="MobiDB-lite"/>
    </source>
</evidence>
<evidence type="ECO:0000259" key="3">
    <source>
        <dbReference type="Pfam" id="PF24320"/>
    </source>
</evidence>
<keyword evidence="2" id="KW-0732">Signal</keyword>
<feature type="compositionally biased region" description="Low complexity" evidence="1">
    <location>
        <begin position="367"/>
        <end position="382"/>
    </location>
</feature>
<reference evidence="4 5" key="1">
    <citation type="submission" date="2019-07" db="EMBL/GenBank/DDBJ databases">
        <title>Finished genome of Venturia effusa.</title>
        <authorList>
            <person name="Young C.A."/>
            <person name="Cox M.P."/>
            <person name="Ganley A.R.D."/>
            <person name="David W.J."/>
        </authorList>
    </citation>
    <scope>NUCLEOTIDE SEQUENCE [LARGE SCALE GENOMIC DNA]</scope>
    <source>
        <strain evidence="5">albino</strain>
    </source>
</reference>
<feature type="chain" id="PRO_5021730881" description="DUF7492 domain-containing protein" evidence="2">
    <location>
        <begin position="21"/>
        <end position="391"/>
    </location>
</feature>
<protein>
    <recommendedName>
        <fullName evidence="3">DUF7492 domain-containing protein</fullName>
    </recommendedName>
</protein>
<evidence type="ECO:0000313" key="5">
    <source>
        <dbReference type="Proteomes" id="UP000316270"/>
    </source>
</evidence>
<evidence type="ECO:0000256" key="2">
    <source>
        <dbReference type="SAM" id="SignalP"/>
    </source>
</evidence>
<dbReference type="OrthoDB" id="64281at2759"/>
<dbReference type="EMBL" id="CP042188">
    <property type="protein sequence ID" value="QDS70200.1"/>
    <property type="molecule type" value="Genomic_DNA"/>
</dbReference>
<feature type="region of interest" description="Disordered" evidence="1">
    <location>
        <begin position="305"/>
        <end position="353"/>
    </location>
</feature>
<dbReference type="InterPro" id="IPR055915">
    <property type="entry name" value="DUF7492"/>
</dbReference>
<feature type="signal peptide" evidence="2">
    <location>
        <begin position="1"/>
        <end position="20"/>
    </location>
</feature>
<organism evidence="4 5">
    <name type="scientific">Venturia effusa</name>
    <dbReference type="NCBI Taxonomy" id="50376"/>
    <lineage>
        <taxon>Eukaryota</taxon>
        <taxon>Fungi</taxon>
        <taxon>Dikarya</taxon>
        <taxon>Ascomycota</taxon>
        <taxon>Pezizomycotina</taxon>
        <taxon>Dothideomycetes</taxon>
        <taxon>Pleosporomycetidae</taxon>
        <taxon>Venturiales</taxon>
        <taxon>Venturiaceae</taxon>
        <taxon>Venturia</taxon>
    </lineage>
</organism>
<feature type="domain" description="DUF7492" evidence="3">
    <location>
        <begin position="18"/>
        <end position="282"/>
    </location>
</feature>
<feature type="region of interest" description="Disordered" evidence="1">
    <location>
        <begin position="367"/>
        <end position="391"/>
    </location>
</feature>
<feature type="compositionally biased region" description="Pro residues" evidence="1">
    <location>
        <begin position="316"/>
        <end position="332"/>
    </location>
</feature>
<dbReference type="Proteomes" id="UP000316270">
    <property type="component" value="Chromosome 4"/>
</dbReference>